<accession>A0A0P9RE06</accession>
<reference evidence="1 2" key="1">
    <citation type="submission" date="2015-09" db="EMBL/GenBank/DDBJ databases">
        <title>Genome announcement of multiple Pseudomonas syringae strains.</title>
        <authorList>
            <person name="Thakur S."/>
            <person name="Wang P.W."/>
            <person name="Gong Y."/>
            <person name="Weir B.S."/>
            <person name="Guttman D.S."/>
        </authorList>
    </citation>
    <scope>NUCLEOTIDE SEQUENCE [LARGE SCALE GENOMIC DNA]</scope>
    <source>
        <strain evidence="1 2">ICMP4531</strain>
    </source>
</reference>
<proteinExistence type="predicted"/>
<name>A0A0P9RE06_9PSED</name>
<sequence>MHNRAADFRLALRLPEPTGSTAMSFIVREGDPTTAGGFVLSGSSSEVIDQRRVARMGDPVWCPMCTSIGFIAQGNPTYVDDLVAVATQGHAVECGCKPGSNRLNASQEHVHADMDAAVTISTERALAARLHAEHLACSLRDGSYTPEVLRSR</sequence>
<gene>
    <name evidence="1" type="ORF">ALO68_100102</name>
</gene>
<dbReference type="CDD" id="cd14744">
    <property type="entry name" value="PAAR_CT_2"/>
    <property type="match status" value="1"/>
</dbReference>
<dbReference type="Pfam" id="PF05488">
    <property type="entry name" value="PAAR_motif"/>
    <property type="match status" value="1"/>
</dbReference>
<dbReference type="AlphaFoldDB" id="A0A0P9RE06"/>
<dbReference type="Proteomes" id="UP000050557">
    <property type="component" value="Unassembled WGS sequence"/>
</dbReference>
<evidence type="ECO:0000313" key="2">
    <source>
        <dbReference type="Proteomes" id="UP000050557"/>
    </source>
</evidence>
<comment type="caution">
    <text evidence="1">The sequence shown here is derived from an EMBL/GenBank/DDBJ whole genome shotgun (WGS) entry which is preliminary data.</text>
</comment>
<dbReference type="EMBL" id="LJQM01000161">
    <property type="protein sequence ID" value="KPX43997.1"/>
    <property type="molecule type" value="Genomic_DNA"/>
</dbReference>
<dbReference type="InterPro" id="IPR008727">
    <property type="entry name" value="PAAR_motif"/>
</dbReference>
<dbReference type="Gene3D" id="2.60.200.60">
    <property type="match status" value="1"/>
</dbReference>
<dbReference type="PATRIC" id="fig|251654.3.peg.1121"/>
<organism evidence="1 2">
    <name type="scientific">Pseudomonas syringae pv. helianthi</name>
    <dbReference type="NCBI Taxonomy" id="251654"/>
    <lineage>
        <taxon>Bacteria</taxon>
        <taxon>Pseudomonadati</taxon>
        <taxon>Pseudomonadota</taxon>
        <taxon>Gammaproteobacteria</taxon>
        <taxon>Pseudomonadales</taxon>
        <taxon>Pseudomonadaceae</taxon>
        <taxon>Pseudomonas</taxon>
    </lineage>
</organism>
<protein>
    <submittedName>
        <fullName evidence="1">PAAR motif protein</fullName>
    </submittedName>
</protein>
<evidence type="ECO:0000313" key="1">
    <source>
        <dbReference type="EMBL" id="KPX43997.1"/>
    </source>
</evidence>